<dbReference type="InterPro" id="IPR032787">
    <property type="entry name" value="Prok-E2_D"/>
</dbReference>
<evidence type="ECO:0000313" key="2">
    <source>
        <dbReference type="Proteomes" id="UP000295509"/>
    </source>
</evidence>
<accession>A0A4R8LPY8</accession>
<dbReference type="Proteomes" id="UP000295509">
    <property type="component" value="Unassembled WGS sequence"/>
</dbReference>
<evidence type="ECO:0000313" key="1">
    <source>
        <dbReference type="EMBL" id="TDY48306.1"/>
    </source>
</evidence>
<sequence>MKDVYLSTGHSRPLFVSGAILLYSHPDGGNSFGGPVYATVHPVTANGKRPVIGAGRPVDRQALFTALDSLAERCAAKAEFLPGTVLAIDRTAVTWWCPPAMRRVFFECPELGNVTAVVPHPGLVFQARNSGFYVYALNSTTRPTPETALYEPPYFNTWDQGSICIGSARVPDRIDIASIDGWESGFFESAFTHPNAGGKRVNHPRGEFAFWKEMLAGKYGEQFPMQCLVPMKRTLGDLIARGPKG</sequence>
<dbReference type="RefSeq" id="WP_134192921.1">
    <property type="nucleotide sequence ID" value="NZ_JBHLUW010000061.1"/>
</dbReference>
<dbReference type="AlphaFoldDB" id="A0A4R8LPY8"/>
<proteinExistence type="predicted"/>
<protein>
    <submittedName>
        <fullName evidence="1">PRTRC genetic system protein B</fullName>
    </submittedName>
</protein>
<dbReference type="EMBL" id="SORE01000011">
    <property type="protein sequence ID" value="TDY48306.1"/>
    <property type="molecule type" value="Genomic_DNA"/>
</dbReference>
<dbReference type="InterPro" id="IPR022280">
    <property type="entry name" value="PRTRC_protein-B"/>
</dbReference>
<organism evidence="1 2">
    <name type="scientific">Paraburkholderia rhizosphaerae</name>
    <dbReference type="NCBI Taxonomy" id="480658"/>
    <lineage>
        <taxon>Bacteria</taxon>
        <taxon>Pseudomonadati</taxon>
        <taxon>Pseudomonadota</taxon>
        <taxon>Betaproteobacteria</taxon>
        <taxon>Burkholderiales</taxon>
        <taxon>Burkholderiaceae</taxon>
        <taxon>Paraburkholderia</taxon>
    </lineage>
</organism>
<dbReference type="NCBIfam" id="TIGR03737">
    <property type="entry name" value="PRTRC_B"/>
    <property type="match status" value="1"/>
</dbReference>
<name>A0A4R8LPY8_9BURK</name>
<comment type="caution">
    <text evidence="1">The sequence shown here is derived from an EMBL/GenBank/DDBJ whole genome shotgun (WGS) entry which is preliminary data.</text>
</comment>
<keyword evidence="2" id="KW-1185">Reference proteome</keyword>
<reference evidence="1 2" key="1">
    <citation type="submission" date="2019-03" db="EMBL/GenBank/DDBJ databases">
        <title>Genomic Encyclopedia of Type Strains, Phase III (KMG-III): the genomes of soil and plant-associated and newly described type strains.</title>
        <authorList>
            <person name="Whitman W."/>
        </authorList>
    </citation>
    <scope>NUCLEOTIDE SEQUENCE [LARGE SCALE GENOMIC DNA]</scope>
    <source>
        <strain evidence="1 2">LMG 29544</strain>
    </source>
</reference>
<gene>
    <name evidence="1" type="ORF">BX592_111241</name>
</gene>
<dbReference type="Pfam" id="PF14460">
    <property type="entry name" value="Prok-E2_D"/>
    <property type="match status" value="1"/>
</dbReference>
<dbReference type="OrthoDB" id="8556159at2"/>